<organism evidence="2 3">
    <name type="scientific">Melanomma pulvis-pyrius CBS 109.77</name>
    <dbReference type="NCBI Taxonomy" id="1314802"/>
    <lineage>
        <taxon>Eukaryota</taxon>
        <taxon>Fungi</taxon>
        <taxon>Dikarya</taxon>
        <taxon>Ascomycota</taxon>
        <taxon>Pezizomycotina</taxon>
        <taxon>Dothideomycetes</taxon>
        <taxon>Pleosporomycetidae</taxon>
        <taxon>Pleosporales</taxon>
        <taxon>Melanommataceae</taxon>
        <taxon>Melanomma</taxon>
    </lineage>
</organism>
<reference evidence="2" key="1">
    <citation type="journal article" date="2020" name="Stud. Mycol.">
        <title>101 Dothideomycetes genomes: a test case for predicting lifestyles and emergence of pathogens.</title>
        <authorList>
            <person name="Haridas S."/>
            <person name="Albert R."/>
            <person name="Binder M."/>
            <person name="Bloem J."/>
            <person name="Labutti K."/>
            <person name="Salamov A."/>
            <person name="Andreopoulos B."/>
            <person name="Baker S."/>
            <person name="Barry K."/>
            <person name="Bills G."/>
            <person name="Bluhm B."/>
            <person name="Cannon C."/>
            <person name="Castanera R."/>
            <person name="Culley D."/>
            <person name="Daum C."/>
            <person name="Ezra D."/>
            <person name="Gonzalez J."/>
            <person name="Henrissat B."/>
            <person name="Kuo A."/>
            <person name="Liang C."/>
            <person name="Lipzen A."/>
            <person name="Lutzoni F."/>
            <person name="Magnuson J."/>
            <person name="Mondo S."/>
            <person name="Nolan M."/>
            <person name="Ohm R."/>
            <person name="Pangilinan J."/>
            <person name="Park H.-J."/>
            <person name="Ramirez L."/>
            <person name="Alfaro M."/>
            <person name="Sun H."/>
            <person name="Tritt A."/>
            <person name="Yoshinaga Y."/>
            <person name="Zwiers L.-H."/>
            <person name="Turgeon B."/>
            <person name="Goodwin S."/>
            <person name="Spatafora J."/>
            <person name="Crous P."/>
            <person name="Grigoriev I."/>
        </authorList>
    </citation>
    <scope>NUCLEOTIDE SEQUENCE</scope>
    <source>
        <strain evidence="2">CBS 109.77</strain>
    </source>
</reference>
<protein>
    <submittedName>
        <fullName evidence="2">Uncharacterized protein</fullName>
    </submittedName>
</protein>
<proteinExistence type="predicted"/>
<evidence type="ECO:0000313" key="2">
    <source>
        <dbReference type="EMBL" id="KAF2796213.1"/>
    </source>
</evidence>
<keyword evidence="3" id="KW-1185">Reference proteome</keyword>
<feature type="compositionally biased region" description="Polar residues" evidence="1">
    <location>
        <begin position="75"/>
        <end position="88"/>
    </location>
</feature>
<name>A0A6A6XJF9_9PLEO</name>
<gene>
    <name evidence="2" type="ORF">K505DRAFT_2349</name>
</gene>
<dbReference type="EMBL" id="MU001837">
    <property type="protein sequence ID" value="KAF2796213.1"/>
    <property type="molecule type" value="Genomic_DNA"/>
</dbReference>
<sequence>MFPLTCFRPSLSSLFFSFSFFFSRHLTRNWQASYWNDAGSHSRKQHGKPWRNFCRKHFACRQFFAAGTKRLRTAQNTNPDVLNHSRQPLWNRHRE</sequence>
<feature type="region of interest" description="Disordered" evidence="1">
    <location>
        <begin position="75"/>
        <end position="95"/>
    </location>
</feature>
<dbReference type="Proteomes" id="UP000799757">
    <property type="component" value="Unassembled WGS sequence"/>
</dbReference>
<accession>A0A6A6XJF9</accession>
<evidence type="ECO:0000313" key="3">
    <source>
        <dbReference type="Proteomes" id="UP000799757"/>
    </source>
</evidence>
<evidence type="ECO:0000256" key="1">
    <source>
        <dbReference type="SAM" id="MobiDB-lite"/>
    </source>
</evidence>
<dbReference type="AlphaFoldDB" id="A0A6A6XJF9"/>